<comment type="caution">
    <text evidence="2">The sequence shown here is derived from an EMBL/GenBank/DDBJ whole genome shotgun (WGS) entry which is preliminary data.</text>
</comment>
<dbReference type="Pfam" id="PF04976">
    <property type="entry name" value="DmsC"/>
    <property type="match status" value="1"/>
</dbReference>
<feature type="transmembrane region" description="Helical" evidence="1">
    <location>
        <begin position="88"/>
        <end position="107"/>
    </location>
</feature>
<dbReference type="AlphaFoldDB" id="A0A7C5Q7E0"/>
<keyword evidence="1" id="KW-0812">Transmembrane</keyword>
<evidence type="ECO:0000256" key="1">
    <source>
        <dbReference type="SAM" id="Phobius"/>
    </source>
</evidence>
<proteinExistence type="predicted"/>
<reference evidence="2" key="1">
    <citation type="journal article" date="2020" name="mSystems">
        <title>Genome- and Community-Level Interaction Insights into Carbon Utilization and Element Cycling Functions of Hydrothermarchaeota in Hydrothermal Sediment.</title>
        <authorList>
            <person name="Zhou Z."/>
            <person name="Liu Y."/>
            <person name="Xu W."/>
            <person name="Pan J."/>
            <person name="Luo Z.H."/>
            <person name="Li M."/>
        </authorList>
    </citation>
    <scope>NUCLEOTIDE SEQUENCE [LARGE SCALE GENOMIC DNA]</scope>
    <source>
        <strain evidence="2">HyVt-501</strain>
    </source>
</reference>
<feature type="transmembrane region" description="Helical" evidence="1">
    <location>
        <begin position="248"/>
        <end position="271"/>
    </location>
</feature>
<dbReference type="GO" id="GO:0009389">
    <property type="term" value="F:dimethyl sulfoxide reductase activity"/>
    <property type="evidence" value="ECO:0007669"/>
    <property type="project" value="TreeGrafter"/>
</dbReference>
<keyword evidence="1" id="KW-0472">Membrane</keyword>
<dbReference type="GO" id="GO:0005886">
    <property type="term" value="C:plasma membrane"/>
    <property type="evidence" value="ECO:0007669"/>
    <property type="project" value="TreeGrafter"/>
</dbReference>
<feature type="transmembrane region" description="Helical" evidence="1">
    <location>
        <begin position="113"/>
        <end position="137"/>
    </location>
</feature>
<feature type="transmembrane region" description="Helical" evidence="1">
    <location>
        <begin position="50"/>
        <end position="67"/>
    </location>
</feature>
<dbReference type="GO" id="GO:0009390">
    <property type="term" value="C:dimethyl sulfoxide reductase complex"/>
    <property type="evidence" value="ECO:0007669"/>
    <property type="project" value="TreeGrafter"/>
</dbReference>
<protein>
    <submittedName>
        <fullName evidence="2">Sulfur reductase subunit SreC</fullName>
    </submittedName>
</protein>
<accession>A0A7C5Q7E0</accession>
<dbReference type="EMBL" id="DRNB01000057">
    <property type="protein sequence ID" value="HHJ63598.1"/>
    <property type="molecule type" value="Genomic_DNA"/>
</dbReference>
<dbReference type="InterPro" id="IPR007059">
    <property type="entry name" value="DmsC"/>
</dbReference>
<sequence length="322" mass="35727">MHPPLSLILFFLTAGTSVGLFTILFVLQTLSLLGTVEALPGAVLLRAGELSLLLVGAGGFAASFHLGHKLRAWKAVRRFRTSWLSREAVFSGAYGVMLLLYLIALWRDAGTPLQLLFGGLALAAGVLSAYSTAMIYATNRFVLEWNSSITVVGFLLLYLMLGSTAGAFLLELYGLPQGEVFTFLSLTFLILGFLFRIAFNVRQFYLRRPTLNDALNLPRNRPVRLLDAGTTTDNYCTTEFYYRKGKELLPTVIPVAYLLNFVVPFSLILYARTSGSGESWLLGLSYVSLLVGGALERWCFFVEGNHVQNLFYGLYPSERELR</sequence>
<feature type="transmembrane region" description="Helical" evidence="1">
    <location>
        <begin position="7"/>
        <end position="30"/>
    </location>
</feature>
<dbReference type="PANTHER" id="PTHR38095">
    <property type="entry name" value="ANAEROBIC DIMETHYL SULFOXIDE REDUCTASE CHAIN YNFH"/>
    <property type="match status" value="1"/>
</dbReference>
<organism evidence="2">
    <name type="scientific">Aquifex aeolicus</name>
    <dbReference type="NCBI Taxonomy" id="63363"/>
    <lineage>
        <taxon>Bacteria</taxon>
        <taxon>Pseudomonadati</taxon>
        <taxon>Aquificota</taxon>
        <taxon>Aquificia</taxon>
        <taxon>Aquificales</taxon>
        <taxon>Aquificaceae</taxon>
        <taxon>Aquifex</taxon>
    </lineage>
</organism>
<feature type="transmembrane region" description="Helical" evidence="1">
    <location>
        <begin position="180"/>
        <end position="199"/>
    </location>
</feature>
<dbReference type="PANTHER" id="PTHR38095:SF1">
    <property type="entry name" value="ANAEROBIC DIMETHYL SULFOXIDE REDUCTASE CHAIN YNFH"/>
    <property type="match status" value="1"/>
</dbReference>
<feature type="transmembrane region" description="Helical" evidence="1">
    <location>
        <begin position="277"/>
        <end position="295"/>
    </location>
</feature>
<name>A0A7C5Q7E0_AQUAO</name>
<dbReference type="GO" id="GO:0019645">
    <property type="term" value="P:anaerobic electron transport chain"/>
    <property type="evidence" value="ECO:0007669"/>
    <property type="project" value="InterPro"/>
</dbReference>
<evidence type="ECO:0000313" key="2">
    <source>
        <dbReference type="EMBL" id="HHJ63598.1"/>
    </source>
</evidence>
<dbReference type="Proteomes" id="UP000885792">
    <property type="component" value="Unassembled WGS sequence"/>
</dbReference>
<keyword evidence="1" id="KW-1133">Transmembrane helix</keyword>
<feature type="transmembrane region" description="Helical" evidence="1">
    <location>
        <begin position="149"/>
        <end position="174"/>
    </location>
</feature>
<gene>
    <name evidence="2" type="primary">sreC</name>
    <name evidence="2" type="ORF">ENJ61_01695</name>
</gene>